<dbReference type="InterPro" id="IPR051677">
    <property type="entry name" value="AfsR-DnrI-RedD_regulator"/>
</dbReference>
<protein>
    <submittedName>
        <fullName evidence="7">Transcriptional regulatory protein EmbR</fullName>
    </submittedName>
</protein>
<evidence type="ECO:0000256" key="2">
    <source>
        <dbReference type="ARBA" id="ARBA00023015"/>
    </source>
</evidence>
<keyword evidence="8" id="KW-1185">Reference proteome</keyword>
<keyword evidence="2" id="KW-0805">Transcription regulation</keyword>
<dbReference type="OrthoDB" id="4054020at2"/>
<dbReference type="InterPro" id="IPR005158">
    <property type="entry name" value="BTAD"/>
</dbReference>
<name>A0A7K0BTS5_9ACTN</name>
<feature type="domain" description="OmpR/PhoB-type" evidence="6">
    <location>
        <begin position="1"/>
        <end position="97"/>
    </location>
</feature>
<comment type="similarity">
    <text evidence="1">Belongs to the AfsR/DnrI/RedD regulatory family.</text>
</comment>
<dbReference type="Pfam" id="PF03704">
    <property type="entry name" value="BTAD"/>
    <property type="match status" value="1"/>
</dbReference>
<reference evidence="7 8" key="1">
    <citation type="submission" date="2019-10" db="EMBL/GenBank/DDBJ databases">
        <title>Actinomadura rubteroloni sp. nov. and Actinomadura macrotermitis sp. nov., isolated from the gut of fungus growing-termite Macrotermes natalensis.</title>
        <authorList>
            <person name="Benndorf R."/>
            <person name="Martin K."/>
            <person name="Kuefner M."/>
            <person name="De Beer W."/>
            <person name="Kaster A.-K."/>
            <person name="Vollmers J."/>
            <person name="Poulsen M."/>
            <person name="Beemelmanns C."/>
        </authorList>
    </citation>
    <scope>NUCLEOTIDE SEQUENCE [LARGE SCALE GENOMIC DNA]</scope>
    <source>
        <strain evidence="7 8">RB68</strain>
    </source>
</reference>
<proteinExistence type="inferred from homology"/>
<evidence type="ECO:0000256" key="4">
    <source>
        <dbReference type="ARBA" id="ARBA00023163"/>
    </source>
</evidence>
<evidence type="ECO:0000313" key="7">
    <source>
        <dbReference type="EMBL" id="MQY04580.1"/>
    </source>
</evidence>
<dbReference type="CDD" id="cd15831">
    <property type="entry name" value="BTAD"/>
    <property type="match status" value="1"/>
</dbReference>
<keyword evidence="3 5" id="KW-0238">DNA-binding</keyword>
<dbReference type="GO" id="GO:0006355">
    <property type="term" value="P:regulation of DNA-templated transcription"/>
    <property type="evidence" value="ECO:0007669"/>
    <property type="project" value="InterPro"/>
</dbReference>
<gene>
    <name evidence="7" type="primary">embR</name>
    <name evidence="7" type="ORF">ACRB68_26360</name>
</gene>
<evidence type="ECO:0000256" key="1">
    <source>
        <dbReference type="ARBA" id="ARBA00005820"/>
    </source>
</evidence>
<dbReference type="SMART" id="SM00862">
    <property type="entry name" value="Trans_reg_C"/>
    <property type="match status" value="1"/>
</dbReference>
<dbReference type="Gene3D" id="1.25.40.10">
    <property type="entry name" value="Tetratricopeptide repeat domain"/>
    <property type="match status" value="1"/>
</dbReference>
<dbReference type="EMBL" id="WEGH01000002">
    <property type="protein sequence ID" value="MQY04580.1"/>
    <property type="molecule type" value="Genomic_DNA"/>
</dbReference>
<dbReference type="Pfam" id="PF00486">
    <property type="entry name" value="Trans_reg_C"/>
    <property type="match status" value="1"/>
</dbReference>
<evidence type="ECO:0000259" key="6">
    <source>
        <dbReference type="PROSITE" id="PS51755"/>
    </source>
</evidence>
<evidence type="ECO:0000313" key="8">
    <source>
        <dbReference type="Proteomes" id="UP000487268"/>
    </source>
</evidence>
<dbReference type="PANTHER" id="PTHR35807:SF1">
    <property type="entry name" value="TRANSCRIPTIONAL REGULATOR REDD"/>
    <property type="match status" value="1"/>
</dbReference>
<dbReference type="GO" id="GO:0000160">
    <property type="term" value="P:phosphorelay signal transduction system"/>
    <property type="evidence" value="ECO:0007669"/>
    <property type="project" value="InterPro"/>
</dbReference>
<dbReference type="Gene3D" id="1.10.10.10">
    <property type="entry name" value="Winged helix-like DNA-binding domain superfamily/Winged helix DNA-binding domain"/>
    <property type="match status" value="1"/>
</dbReference>
<feature type="DNA-binding region" description="OmpR/PhoB-type" evidence="5">
    <location>
        <begin position="1"/>
        <end position="97"/>
    </location>
</feature>
<dbReference type="InterPro" id="IPR036388">
    <property type="entry name" value="WH-like_DNA-bd_sf"/>
</dbReference>
<sequence length="254" mass="28230">MPEFKVLGGTQVRCGPRDRTPTPAKVRQVLALLLLRGNQVVHIDALIDELWGDASPRSAVTTAQTYIYQLRKAFARDGDLGSGHRLVTRPPGYLFVVEPGELDAEVFETSVHTARAMLERGRPAEAAPLLRRALDLWTGPALADVAKGRHLDAHAVRLEEQRTRALELSVQAGFALGRSRELVGELRSLTVRHPLNEWFHGRLMAALADCGRRGEALQVYRDLRALLEKELGLAPSEEVERVRHRILSEQPALV</sequence>
<comment type="caution">
    <text evidence="7">The sequence shown here is derived from an EMBL/GenBank/DDBJ whole genome shotgun (WGS) entry which is preliminary data.</text>
</comment>
<dbReference type="InterPro" id="IPR001867">
    <property type="entry name" value="OmpR/PhoB-type_DNA-bd"/>
</dbReference>
<accession>A0A7K0BTS5</accession>
<dbReference type="SUPFAM" id="SSF46894">
    <property type="entry name" value="C-terminal effector domain of the bipartite response regulators"/>
    <property type="match status" value="1"/>
</dbReference>
<evidence type="ECO:0000256" key="5">
    <source>
        <dbReference type="PROSITE-ProRule" id="PRU01091"/>
    </source>
</evidence>
<dbReference type="AlphaFoldDB" id="A0A7K0BTS5"/>
<dbReference type="InterPro" id="IPR011990">
    <property type="entry name" value="TPR-like_helical_dom_sf"/>
</dbReference>
<organism evidence="7 8">
    <name type="scientific">Actinomadura macrotermitis</name>
    <dbReference type="NCBI Taxonomy" id="2585200"/>
    <lineage>
        <taxon>Bacteria</taxon>
        <taxon>Bacillati</taxon>
        <taxon>Actinomycetota</taxon>
        <taxon>Actinomycetes</taxon>
        <taxon>Streptosporangiales</taxon>
        <taxon>Thermomonosporaceae</taxon>
        <taxon>Actinomadura</taxon>
    </lineage>
</organism>
<dbReference type="PROSITE" id="PS51755">
    <property type="entry name" value="OMPR_PHOB"/>
    <property type="match status" value="1"/>
</dbReference>
<evidence type="ECO:0000256" key="3">
    <source>
        <dbReference type="ARBA" id="ARBA00023125"/>
    </source>
</evidence>
<dbReference type="RefSeq" id="WP_153532785.1">
    <property type="nucleotide sequence ID" value="NZ_WEGH01000002.1"/>
</dbReference>
<dbReference type="PANTHER" id="PTHR35807">
    <property type="entry name" value="TRANSCRIPTIONAL REGULATOR REDD-RELATED"/>
    <property type="match status" value="1"/>
</dbReference>
<dbReference type="InterPro" id="IPR016032">
    <property type="entry name" value="Sig_transdc_resp-reg_C-effctor"/>
</dbReference>
<dbReference type="GO" id="GO:0003677">
    <property type="term" value="F:DNA binding"/>
    <property type="evidence" value="ECO:0007669"/>
    <property type="project" value="UniProtKB-UniRule"/>
</dbReference>
<dbReference type="SUPFAM" id="SSF48452">
    <property type="entry name" value="TPR-like"/>
    <property type="match status" value="1"/>
</dbReference>
<dbReference type="SMART" id="SM01043">
    <property type="entry name" value="BTAD"/>
    <property type="match status" value="1"/>
</dbReference>
<dbReference type="Proteomes" id="UP000487268">
    <property type="component" value="Unassembled WGS sequence"/>
</dbReference>
<keyword evidence="4" id="KW-0804">Transcription</keyword>